<evidence type="ECO:0000256" key="2">
    <source>
        <dbReference type="SAM" id="SignalP"/>
    </source>
</evidence>
<dbReference type="PROSITE" id="PS51257">
    <property type="entry name" value="PROKAR_LIPOPROTEIN"/>
    <property type="match status" value="1"/>
</dbReference>
<protein>
    <submittedName>
        <fullName evidence="4">M15 family metallopeptidase</fullName>
    </submittedName>
</protein>
<accession>A0A895YIH6</accession>
<evidence type="ECO:0000313" key="4">
    <source>
        <dbReference type="EMBL" id="QSB15815.1"/>
    </source>
</evidence>
<dbReference type="SUPFAM" id="SSF55166">
    <property type="entry name" value="Hedgehog/DD-peptidase"/>
    <property type="match status" value="1"/>
</dbReference>
<gene>
    <name evidence="4" type="ORF">JQS43_05615</name>
</gene>
<feature type="region of interest" description="Disordered" evidence="1">
    <location>
        <begin position="21"/>
        <end position="105"/>
    </location>
</feature>
<name>A0A895YIH6_9ACTN</name>
<dbReference type="Pfam" id="PF13539">
    <property type="entry name" value="Peptidase_M15_4"/>
    <property type="match status" value="1"/>
</dbReference>
<dbReference type="GO" id="GO:0008233">
    <property type="term" value="F:peptidase activity"/>
    <property type="evidence" value="ECO:0007669"/>
    <property type="project" value="InterPro"/>
</dbReference>
<proteinExistence type="predicted"/>
<dbReference type="EMBL" id="CP070499">
    <property type="protein sequence ID" value="QSB15815.1"/>
    <property type="molecule type" value="Genomic_DNA"/>
</dbReference>
<organism evidence="4 5">
    <name type="scientific">Natronosporangium hydrolyticum</name>
    <dbReference type="NCBI Taxonomy" id="2811111"/>
    <lineage>
        <taxon>Bacteria</taxon>
        <taxon>Bacillati</taxon>
        <taxon>Actinomycetota</taxon>
        <taxon>Actinomycetes</taxon>
        <taxon>Micromonosporales</taxon>
        <taxon>Micromonosporaceae</taxon>
        <taxon>Natronosporangium</taxon>
    </lineage>
</organism>
<feature type="chain" id="PRO_5038338181" evidence="2">
    <location>
        <begin position="23"/>
        <end position="296"/>
    </location>
</feature>
<evidence type="ECO:0000256" key="1">
    <source>
        <dbReference type="SAM" id="MobiDB-lite"/>
    </source>
</evidence>
<feature type="compositionally biased region" description="Pro residues" evidence="1">
    <location>
        <begin position="36"/>
        <end position="49"/>
    </location>
</feature>
<keyword evidence="2" id="KW-0732">Signal</keyword>
<feature type="signal peptide" evidence="2">
    <location>
        <begin position="1"/>
        <end position="22"/>
    </location>
</feature>
<dbReference type="RefSeq" id="WP_239678003.1">
    <property type="nucleotide sequence ID" value="NZ_CP070499.1"/>
</dbReference>
<evidence type="ECO:0000259" key="3">
    <source>
        <dbReference type="Pfam" id="PF13539"/>
    </source>
</evidence>
<dbReference type="Proteomes" id="UP000662857">
    <property type="component" value="Chromosome"/>
</dbReference>
<dbReference type="AlphaFoldDB" id="A0A895YIH6"/>
<dbReference type="KEGG" id="nhy:JQS43_05615"/>
<sequence length="296" mass="31911">MRVSAGRRGVLGLLAGLLLAGAGCGIGEPPTDDGPTTPPASPSPSPDDPPNNATAEPSDDATAAEPARPDWLGTRPLPERPDGLGEVQDTPPELVDRQLPPPDAEPVADVFEATITDVPEPVAARSTWTSECPVTLAELRYLTMTFWGFDGRSYAGEMIVHRSVAEDVVAVFDRIYQAGFPIEEMRVVAATELTAPPTGDGNNTSGFACRPTTLSTQWSQHAYGLAIDINPFHNPYRRDDAVAPELASAYLDRDHHRPGMIQPNDEVTRAFAEIGWGWGGEWSSLDDWMHFSQSGR</sequence>
<feature type="domain" description="Peptidase M15C" evidence="3">
    <location>
        <begin position="215"/>
        <end position="292"/>
    </location>
</feature>
<dbReference type="InterPro" id="IPR009045">
    <property type="entry name" value="Zn_M74/Hedgehog-like"/>
</dbReference>
<dbReference type="InterPro" id="IPR039561">
    <property type="entry name" value="Peptidase_M15C"/>
</dbReference>
<evidence type="ECO:0000313" key="5">
    <source>
        <dbReference type="Proteomes" id="UP000662857"/>
    </source>
</evidence>
<keyword evidence="5" id="KW-1185">Reference proteome</keyword>
<reference evidence="4" key="1">
    <citation type="submission" date="2021-02" db="EMBL/GenBank/DDBJ databases">
        <title>Natrosporangium hydrolyticum gen. nov., sp. nov, a haloalkaliphilic actinobacterium from a soda solonchak soil.</title>
        <authorList>
            <person name="Sorokin D.Y."/>
            <person name="Khijniak T.V."/>
            <person name="Zakharycheva A.P."/>
            <person name="Boueva O.V."/>
            <person name="Ariskina E.V."/>
            <person name="Hahnke R.L."/>
            <person name="Bunk B."/>
            <person name="Sproer C."/>
            <person name="Schumann P."/>
            <person name="Evtushenko L.I."/>
            <person name="Kublanov I.V."/>
        </authorList>
    </citation>
    <scope>NUCLEOTIDE SEQUENCE</scope>
    <source>
        <strain evidence="4">DSM 106523</strain>
    </source>
</reference>
<dbReference type="Gene3D" id="3.30.1380.10">
    <property type="match status" value="1"/>
</dbReference>